<organism evidence="7 8">
    <name type="scientific">Rhizopus delemar</name>
    <dbReference type="NCBI Taxonomy" id="936053"/>
    <lineage>
        <taxon>Eukaryota</taxon>
        <taxon>Fungi</taxon>
        <taxon>Fungi incertae sedis</taxon>
        <taxon>Mucoromycota</taxon>
        <taxon>Mucoromycotina</taxon>
        <taxon>Mucoromycetes</taxon>
        <taxon>Mucorales</taxon>
        <taxon>Mucorineae</taxon>
        <taxon>Rhizopodaceae</taxon>
        <taxon>Rhizopus</taxon>
    </lineage>
</organism>
<dbReference type="InterPro" id="IPR001452">
    <property type="entry name" value="SH3_domain"/>
</dbReference>
<feature type="domain" description="SH3" evidence="5">
    <location>
        <begin position="315"/>
        <end position="374"/>
    </location>
</feature>
<feature type="domain" description="BAR" evidence="6">
    <location>
        <begin position="13"/>
        <end position="238"/>
    </location>
</feature>
<feature type="compositionally biased region" description="Polar residues" evidence="4">
    <location>
        <begin position="235"/>
        <end position="248"/>
    </location>
</feature>
<dbReference type="Pfam" id="PF00018">
    <property type="entry name" value="SH3_1"/>
    <property type="match status" value="1"/>
</dbReference>
<sequence>MIKNIGKLKQWTGERLGSAKITLQTEDFQRLEVETDRKRIAFEKVHAAANIMQTQLAKRKPSPEDNFKSKRLPGDILGVCWTSYGNEFTDDASLGNALINFGQAQSKLADCQDDFANSMKYDYLDKLEEGMNQFKEYQSLRKKLESRRLDYDAKLARLQKSKKEKPELEQEMQAAKIKYEEAEYDVIQKLASLQEFEDEHCQALEQLLELQTQYLIRSLEIVKQVKSNWGKGTPSVLSARQTKMTSVSRPELSAPRQASTDSLSHLSPRQPSTDSTSHLSPRLVPTPIARKLSFTQEEQPRSIPPPVLPRKRSQSSLPKRKALYDFGATSPDELSFKTNDLIQVVEEVDEGWWLGELEGRRGIFPVNYTEPVLSGPPIPSRPPMVSSISSSTRIQTFVEEPEEVQDPFNHPSPHPSPVPHRIPTTRTPPPPPSSSRPVMQSSKSNTTIRTAPNTPQVRVATTDYFARCTECGCDEFTANVFKKGHCNNCFHKH</sequence>
<dbReference type="CDD" id="cd00174">
    <property type="entry name" value="SH3"/>
    <property type="match status" value="1"/>
</dbReference>
<comment type="caution">
    <text evidence="7">The sequence shown here is derived from an EMBL/GenBank/DDBJ whole genome shotgun (WGS) entry which is preliminary data.</text>
</comment>
<keyword evidence="3" id="KW-0175">Coiled coil</keyword>
<dbReference type="PROSITE" id="PS51021">
    <property type="entry name" value="BAR"/>
    <property type="match status" value="1"/>
</dbReference>
<dbReference type="SUPFAM" id="SSF103657">
    <property type="entry name" value="BAR/IMD domain-like"/>
    <property type="match status" value="1"/>
</dbReference>
<dbReference type="InterPro" id="IPR036028">
    <property type="entry name" value="SH3-like_dom_sf"/>
</dbReference>
<evidence type="ECO:0000259" key="5">
    <source>
        <dbReference type="PROSITE" id="PS50002"/>
    </source>
</evidence>
<evidence type="ECO:0000313" key="8">
    <source>
        <dbReference type="Proteomes" id="UP000740926"/>
    </source>
</evidence>
<dbReference type="Pfam" id="PF03114">
    <property type="entry name" value="BAR"/>
    <property type="match status" value="1"/>
</dbReference>
<feature type="region of interest" description="Disordered" evidence="4">
    <location>
        <begin position="232"/>
        <end position="316"/>
    </location>
</feature>
<gene>
    <name evidence="7" type="ORF">G6F50_001740</name>
</gene>
<keyword evidence="1 2" id="KW-0728">SH3 domain</keyword>
<evidence type="ECO:0000256" key="1">
    <source>
        <dbReference type="ARBA" id="ARBA00022443"/>
    </source>
</evidence>
<dbReference type="SUPFAM" id="SSF50044">
    <property type="entry name" value="SH3-domain"/>
    <property type="match status" value="1"/>
</dbReference>
<dbReference type="PROSITE" id="PS50002">
    <property type="entry name" value="SH3"/>
    <property type="match status" value="1"/>
</dbReference>
<dbReference type="GO" id="GO:0007015">
    <property type="term" value="P:actin filament organization"/>
    <property type="evidence" value="ECO:0007669"/>
    <property type="project" value="TreeGrafter"/>
</dbReference>
<dbReference type="FunFam" id="2.30.30.40:FF:000072">
    <property type="entry name" value="Unconventional Myosin IB"/>
    <property type="match status" value="1"/>
</dbReference>
<dbReference type="SMART" id="SM00721">
    <property type="entry name" value="BAR"/>
    <property type="match status" value="1"/>
</dbReference>
<evidence type="ECO:0008006" key="9">
    <source>
        <dbReference type="Google" id="ProtNLM"/>
    </source>
</evidence>
<dbReference type="PANTHER" id="PTHR14167:SF92">
    <property type="entry name" value="CIN85 AND CD2AP RELATED, ISOFORM J"/>
    <property type="match status" value="1"/>
</dbReference>
<dbReference type="InterPro" id="IPR027267">
    <property type="entry name" value="AH/BAR_dom_sf"/>
</dbReference>
<keyword evidence="8" id="KW-1185">Reference proteome</keyword>
<proteinExistence type="predicted"/>
<evidence type="ECO:0000313" key="7">
    <source>
        <dbReference type="EMBL" id="KAG1574709.1"/>
    </source>
</evidence>
<dbReference type="Gene3D" id="2.30.30.40">
    <property type="entry name" value="SH3 Domains"/>
    <property type="match status" value="1"/>
</dbReference>
<dbReference type="Gene3D" id="1.20.1270.60">
    <property type="entry name" value="Arfaptin homology (AH) domain/BAR domain"/>
    <property type="match status" value="1"/>
</dbReference>
<name>A0A9P6ZC00_9FUNG</name>
<feature type="coiled-coil region" evidence="3">
    <location>
        <begin position="127"/>
        <end position="185"/>
    </location>
</feature>
<evidence type="ECO:0000256" key="2">
    <source>
        <dbReference type="PROSITE-ProRule" id="PRU00192"/>
    </source>
</evidence>
<evidence type="ECO:0000256" key="4">
    <source>
        <dbReference type="SAM" id="MobiDB-lite"/>
    </source>
</evidence>
<evidence type="ECO:0000259" key="6">
    <source>
        <dbReference type="PROSITE" id="PS51021"/>
    </source>
</evidence>
<protein>
    <recommendedName>
        <fullName evidence="9">BAR domain-containing protein</fullName>
    </recommendedName>
</protein>
<feature type="region of interest" description="Disordered" evidence="4">
    <location>
        <begin position="400"/>
        <end position="454"/>
    </location>
</feature>
<feature type="compositionally biased region" description="Polar residues" evidence="4">
    <location>
        <begin position="256"/>
        <end position="279"/>
    </location>
</feature>
<dbReference type="SMART" id="SM00326">
    <property type="entry name" value="SH3"/>
    <property type="match status" value="1"/>
</dbReference>
<dbReference type="PANTHER" id="PTHR14167">
    <property type="entry name" value="SH3 DOMAIN-CONTAINING"/>
    <property type="match status" value="1"/>
</dbReference>
<dbReference type="GO" id="GO:0005737">
    <property type="term" value="C:cytoplasm"/>
    <property type="evidence" value="ECO:0007669"/>
    <property type="project" value="InterPro"/>
</dbReference>
<dbReference type="AlphaFoldDB" id="A0A9P6ZC00"/>
<dbReference type="EMBL" id="JAANIU010000148">
    <property type="protein sequence ID" value="KAG1574709.1"/>
    <property type="molecule type" value="Genomic_DNA"/>
</dbReference>
<evidence type="ECO:0000256" key="3">
    <source>
        <dbReference type="SAM" id="Coils"/>
    </source>
</evidence>
<accession>A0A9P6ZC00</accession>
<feature type="compositionally biased region" description="Polar residues" evidence="4">
    <location>
        <begin position="438"/>
        <end position="454"/>
    </location>
</feature>
<dbReference type="PRINTS" id="PR00452">
    <property type="entry name" value="SH3DOMAIN"/>
</dbReference>
<dbReference type="Proteomes" id="UP000740926">
    <property type="component" value="Unassembled WGS sequence"/>
</dbReference>
<dbReference type="InterPro" id="IPR004148">
    <property type="entry name" value="BAR_dom"/>
</dbReference>
<dbReference type="InterPro" id="IPR050384">
    <property type="entry name" value="Endophilin_SH3RF"/>
</dbReference>
<reference evidence="7 8" key="1">
    <citation type="journal article" date="2020" name="Microb. Genom.">
        <title>Genetic diversity of clinical and environmental Mucorales isolates obtained from an investigation of mucormycosis cases among solid organ transplant recipients.</title>
        <authorList>
            <person name="Nguyen M.H."/>
            <person name="Kaul D."/>
            <person name="Muto C."/>
            <person name="Cheng S.J."/>
            <person name="Richter R.A."/>
            <person name="Bruno V.M."/>
            <person name="Liu G."/>
            <person name="Beyhan S."/>
            <person name="Sundermann A.J."/>
            <person name="Mounaud S."/>
            <person name="Pasculle A.W."/>
            <person name="Nierman W.C."/>
            <person name="Driscoll E."/>
            <person name="Cumbie R."/>
            <person name="Clancy C.J."/>
            <person name="Dupont C.L."/>
        </authorList>
    </citation>
    <scope>NUCLEOTIDE SEQUENCE [LARGE SCALE GENOMIC DNA]</scope>
    <source>
        <strain evidence="7 8">GL24</strain>
    </source>
</reference>
<feature type="compositionally biased region" description="Pro residues" evidence="4">
    <location>
        <begin position="410"/>
        <end position="434"/>
    </location>
</feature>
<dbReference type="GO" id="GO:0016477">
    <property type="term" value="P:cell migration"/>
    <property type="evidence" value="ECO:0007669"/>
    <property type="project" value="TreeGrafter"/>
</dbReference>